<dbReference type="AlphaFoldDB" id="A0A0G0T6D4"/>
<reference evidence="8 9" key="1">
    <citation type="journal article" date="2015" name="Nature">
        <title>rRNA introns, odd ribosomes, and small enigmatic genomes across a large radiation of phyla.</title>
        <authorList>
            <person name="Brown C.T."/>
            <person name="Hug L.A."/>
            <person name="Thomas B.C."/>
            <person name="Sharon I."/>
            <person name="Castelle C.J."/>
            <person name="Singh A."/>
            <person name="Wilkins M.J."/>
            <person name="Williams K.H."/>
            <person name="Banfield J.F."/>
        </authorList>
    </citation>
    <scope>NUCLEOTIDE SEQUENCE [LARGE SCALE GENOMIC DNA]</scope>
</reference>
<comment type="caution">
    <text evidence="8">The sequence shown here is derived from an EMBL/GenBank/DDBJ whole genome shotgun (WGS) entry which is preliminary data.</text>
</comment>
<evidence type="ECO:0000313" key="8">
    <source>
        <dbReference type="EMBL" id="KKR70271.1"/>
    </source>
</evidence>
<feature type="transmembrane region" description="Helical" evidence="7">
    <location>
        <begin position="57"/>
        <end position="83"/>
    </location>
</feature>
<comment type="subcellular location">
    <subcellularLocation>
        <location evidence="1">Cell membrane</location>
        <topology evidence="1">Multi-pass membrane protein</topology>
    </subcellularLocation>
</comment>
<dbReference type="PANTHER" id="PTHR30250:SF10">
    <property type="entry name" value="LIPOPOLYSACCHARIDE BIOSYNTHESIS PROTEIN WZXC"/>
    <property type="match status" value="1"/>
</dbReference>
<feature type="transmembrane region" description="Helical" evidence="7">
    <location>
        <begin position="131"/>
        <end position="152"/>
    </location>
</feature>
<keyword evidence="3" id="KW-1003">Cell membrane</keyword>
<evidence type="ECO:0000256" key="3">
    <source>
        <dbReference type="ARBA" id="ARBA00022475"/>
    </source>
</evidence>
<evidence type="ECO:0000256" key="4">
    <source>
        <dbReference type="ARBA" id="ARBA00022692"/>
    </source>
</evidence>
<name>A0A0G0T6D4_9BACT</name>
<protein>
    <submittedName>
        <fullName evidence="8">Polysaccharide biosynthesis protein</fullName>
    </submittedName>
</protein>
<dbReference type="InterPro" id="IPR050833">
    <property type="entry name" value="Poly_Biosynth_Transport"/>
</dbReference>
<feature type="transmembrane region" description="Helical" evidence="7">
    <location>
        <begin position="159"/>
        <end position="181"/>
    </location>
</feature>
<evidence type="ECO:0000256" key="1">
    <source>
        <dbReference type="ARBA" id="ARBA00004651"/>
    </source>
</evidence>
<keyword evidence="4 7" id="KW-0812">Transmembrane</keyword>
<dbReference type="GO" id="GO:0005886">
    <property type="term" value="C:plasma membrane"/>
    <property type="evidence" value="ECO:0007669"/>
    <property type="project" value="UniProtKB-SubCell"/>
</dbReference>
<keyword evidence="5 7" id="KW-1133">Transmembrane helix</keyword>
<evidence type="ECO:0000256" key="5">
    <source>
        <dbReference type="ARBA" id="ARBA00022989"/>
    </source>
</evidence>
<organism evidence="8 9">
    <name type="scientific">Candidatus Woesebacteria bacterium GW2011_GWA2_40_7b</name>
    <dbReference type="NCBI Taxonomy" id="1618563"/>
    <lineage>
        <taxon>Bacteria</taxon>
        <taxon>Candidatus Woeseibacteriota</taxon>
    </lineage>
</organism>
<sequence>MDEVDLHLDPTAEISVETVKKRSVAGVMVLTGRTFILQIIGLVAQLFLFAYLGRYEFGVFAIVSAVINFLVYFSDIGLAAALIQKKETPTDIDLKTTFFVQQFLVVSLIILVFLFSPLITSHYSLSNDGKILLYALSLSLLFSSLKSIPSVLLERKLEFVKLVFPQILEQVVYSVVLVVFAMKGLGLTSFTIAVIARGIVGLIAIYLVQPWKPGIAFSKKTLLGLFKFGVPYQINTFLATFKDDGMTLV</sequence>
<feature type="non-terminal residue" evidence="8">
    <location>
        <position position="249"/>
    </location>
</feature>
<accession>A0A0G0T6D4</accession>
<keyword evidence="6 7" id="KW-0472">Membrane</keyword>
<dbReference type="STRING" id="1618563.UU12_C0025G0010"/>
<dbReference type="Pfam" id="PF13440">
    <property type="entry name" value="Polysacc_synt_3"/>
    <property type="match status" value="1"/>
</dbReference>
<dbReference type="Proteomes" id="UP000034562">
    <property type="component" value="Unassembled WGS sequence"/>
</dbReference>
<feature type="transmembrane region" description="Helical" evidence="7">
    <location>
        <begin position="103"/>
        <end position="125"/>
    </location>
</feature>
<evidence type="ECO:0000256" key="2">
    <source>
        <dbReference type="ARBA" id="ARBA00007430"/>
    </source>
</evidence>
<proteinExistence type="inferred from homology"/>
<dbReference type="EMBL" id="LBZK01000025">
    <property type="protein sequence ID" value="KKR70271.1"/>
    <property type="molecule type" value="Genomic_DNA"/>
</dbReference>
<dbReference type="PANTHER" id="PTHR30250">
    <property type="entry name" value="PST FAMILY PREDICTED COLANIC ACID TRANSPORTER"/>
    <property type="match status" value="1"/>
</dbReference>
<evidence type="ECO:0000256" key="7">
    <source>
        <dbReference type="SAM" id="Phobius"/>
    </source>
</evidence>
<comment type="similarity">
    <text evidence="2">Belongs to the polysaccharide synthase family.</text>
</comment>
<evidence type="ECO:0000313" key="9">
    <source>
        <dbReference type="Proteomes" id="UP000034562"/>
    </source>
</evidence>
<feature type="transmembrane region" description="Helical" evidence="7">
    <location>
        <begin position="187"/>
        <end position="208"/>
    </location>
</feature>
<feature type="transmembrane region" description="Helical" evidence="7">
    <location>
        <begin position="30"/>
        <end position="51"/>
    </location>
</feature>
<evidence type="ECO:0000256" key="6">
    <source>
        <dbReference type="ARBA" id="ARBA00023136"/>
    </source>
</evidence>
<gene>
    <name evidence="8" type="ORF">UU12_C0025G0010</name>
</gene>